<keyword evidence="3 8" id="KW-0436">Ligase</keyword>
<dbReference type="PRINTS" id="PR01043">
    <property type="entry name" value="TRNASYNTHGLY"/>
</dbReference>
<dbReference type="InterPro" id="IPR045864">
    <property type="entry name" value="aa-tRNA-synth_II/BPL/LPL"/>
</dbReference>
<feature type="domain" description="Aminoacyl-transfer RNA synthetases class-II family profile" evidence="9">
    <location>
        <begin position="15"/>
        <end position="351"/>
    </location>
</feature>
<feature type="binding site" evidence="8">
    <location>
        <begin position="276"/>
        <end position="277"/>
    </location>
    <ligand>
        <name>ATP</name>
        <dbReference type="ChEBI" id="CHEBI:30616"/>
    </ligand>
</feature>
<dbReference type="InterPro" id="IPR006195">
    <property type="entry name" value="aa-tRNA-synth_II"/>
</dbReference>
<evidence type="ECO:0000256" key="5">
    <source>
        <dbReference type="ARBA" id="ARBA00022840"/>
    </source>
</evidence>
<dbReference type="InterPro" id="IPR036621">
    <property type="entry name" value="Anticodon-bd_dom_sf"/>
</dbReference>
<sequence length="456" mass="52155">MSEQPSTKKDTQFMEKIVSLCKRRGYVFPASEIYGGIGNTYDYGPLGVELLRRVKEAWWERTVTEREDVVGLDSAIIQNPEVWRTSGHVGGFSDPMVDCKTCKGRFRADKLEDSKCLQKPSKRPGECDGELTEPREFNLMFKTTLGPVEDTGAVAYLRPETAQGIFLNFLNVMNSARTKPPFGIAQIGKSFRNEITPGNFVFRTREFEQAEMEFFVPPDQEAQWFEFWVKERFDWYTSFGIRADKLRIRVHEAEELAHYSTATSDIEYEYPFGWGELEGIACRTDFDLKRHSEASGTKLLYFDPQTKEKYTPYVIEPAGGINRMALTFLIEAYDEEVLEGGDVRVVLRFHPRIAPVTAAVLPLVKKNGMPEKAREIGAMLRKAHFTTLYDEAGAIGRRYRRQDEAGTPFCITVDGDSLEGDSVTVRHRDSMEQERVPVGELRAFIERHLDTWTRPV</sequence>
<evidence type="ECO:0000313" key="10">
    <source>
        <dbReference type="EMBL" id="QDU84575.1"/>
    </source>
</evidence>
<dbReference type="InterPro" id="IPR033731">
    <property type="entry name" value="GlyRS-like_core"/>
</dbReference>
<feature type="binding site" evidence="8">
    <location>
        <begin position="316"/>
        <end position="320"/>
    </location>
    <ligand>
        <name>substrate</name>
    </ligand>
</feature>
<keyword evidence="6 8" id="KW-0648">Protein biosynthesis</keyword>
<dbReference type="CDD" id="cd00858">
    <property type="entry name" value="GlyRS_anticodon"/>
    <property type="match status" value="1"/>
</dbReference>
<feature type="binding site" evidence="8">
    <location>
        <begin position="320"/>
        <end position="323"/>
    </location>
    <ligand>
        <name>ATP</name>
        <dbReference type="ChEBI" id="CHEBI:30616"/>
    </ligand>
</feature>
<dbReference type="GO" id="GO:0004081">
    <property type="term" value="F:bis(5'-nucleosyl)-tetraphosphatase (asymmetrical) activity"/>
    <property type="evidence" value="ECO:0007669"/>
    <property type="project" value="UniProtKB-ARBA"/>
</dbReference>
<dbReference type="RefSeq" id="WP_145186365.1">
    <property type="nucleotide sequence ID" value="NZ_CP036290.1"/>
</dbReference>
<dbReference type="PANTHER" id="PTHR10745">
    <property type="entry name" value="GLYCYL-TRNA SYNTHETASE/DNA POLYMERASE SUBUNIT GAMMA-2"/>
    <property type="match status" value="1"/>
</dbReference>
<feature type="binding site" evidence="8">
    <location>
        <position position="107"/>
    </location>
    <ligand>
        <name>substrate</name>
    </ligand>
</feature>
<dbReference type="Proteomes" id="UP000319342">
    <property type="component" value="Chromosome"/>
</dbReference>
<keyword evidence="11" id="KW-1185">Reference proteome</keyword>
<evidence type="ECO:0000256" key="4">
    <source>
        <dbReference type="ARBA" id="ARBA00022741"/>
    </source>
</evidence>
<dbReference type="EC" id="6.1.1.14" evidence="8"/>
<organism evidence="10 11">
    <name type="scientific">Rohdeia mirabilis</name>
    <dbReference type="NCBI Taxonomy" id="2528008"/>
    <lineage>
        <taxon>Bacteria</taxon>
        <taxon>Pseudomonadati</taxon>
        <taxon>Planctomycetota</taxon>
        <taxon>Planctomycetia</taxon>
        <taxon>Planctomycetia incertae sedis</taxon>
        <taxon>Rohdeia</taxon>
    </lineage>
</organism>
<evidence type="ECO:0000259" key="9">
    <source>
        <dbReference type="PROSITE" id="PS50862"/>
    </source>
</evidence>
<feature type="binding site" evidence="8">
    <location>
        <begin position="207"/>
        <end position="211"/>
    </location>
    <ligand>
        <name>substrate</name>
    </ligand>
</feature>
<keyword evidence="5 8" id="KW-0067">ATP-binding</keyword>
<dbReference type="InterPro" id="IPR002314">
    <property type="entry name" value="aa-tRNA-synt_IIb"/>
</dbReference>
<reference evidence="10 11" key="1">
    <citation type="submission" date="2019-02" db="EMBL/GenBank/DDBJ databases">
        <title>Deep-cultivation of Planctomycetes and their phenomic and genomic characterization uncovers novel biology.</title>
        <authorList>
            <person name="Wiegand S."/>
            <person name="Jogler M."/>
            <person name="Boedeker C."/>
            <person name="Pinto D."/>
            <person name="Vollmers J."/>
            <person name="Rivas-Marin E."/>
            <person name="Kohn T."/>
            <person name="Peeters S.H."/>
            <person name="Heuer A."/>
            <person name="Rast P."/>
            <person name="Oberbeckmann S."/>
            <person name="Bunk B."/>
            <person name="Jeske O."/>
            <person name="Meyerdierks A."/>
            <person name="Storesund J.E."/>
            <person name="Kallscheuer N."/>
            <person name="Luecker S."/>
            <person name="Lage O.M."/>
            <person name="Pohl T."/>
            <person name="Merkel B.J."/>
            <person name="Hornburger P."/>
            <person name="Mueller R.-W."/>
            <person name="Bruemmer F."/>
            <person name="Labrenz M."/>
            <person name="Spormann A.M."/>
            <person name="Op den Camp H."/>
            <person name="Overmann J."/>
            <person name="Amann R."/>
            <person name="Jetten M.S.M."/>
            <person name="Mascher T."/>
            <person name="Medema M.H."/>
            <person name="Devos D.P."/>
            <person name="Kaster A.-K."/>
            <person name="Ovreas L."/>
            <person name="Rohde M."/>
            <person name="Galperin M.Y."/>
            <person name="Jogler C."/>
        </authorList>
    </citation>
    <scope>NUCLEOTIDE SEQUENCE [LARGE SCALE GENOMIC DNA]</scope>
    <source>
        <strain evidence="10 11">Pla163</strain>
    </source>
</reference>
<dbReference type="SUPFAM" id="SSF55681">
    <property type="entry name" value="Class II aaRS and biotin synthetases"/>
    <property type="match status" value="1"/>
</dbReference>
<comment type="function">
    <text evidence="8">Catalyzes the attachment of glycine to tRNA(Gly).</text>
</comment>
<feature type="binding site" evidence="8">
    <location>
        <position position="160"/>
    </location>
    <ligand>
        <name>substrate</name>
    </ligand>
</feature>
<evidence type="ECO:0000256" key="3">
    <source>
        <dbReference type="ARBA" id="ARBA00022598"/>
    </source>
</evidence>
<dbReference type="CDD" id="cd00774">
    <property type="entry name" value="GlyRS-like_core"/>
    <property type="match status" value="1"/>
</dbReference>
<dbReference type="PANTHER" id="PTHR10745:SF8">
    <property type="entry name" value="DNA POLYMERASE SUBUNIT GAMMA-2, MITOCHONDRIAL"/>
    <property type="match status" value="1"/>
</dbReference>
<dbReference type="Gene3D" id="3.40.50.800">
    <property type="entry name" value="Anticodon-binding domain"/>
    <property type="match status" value="1"/>
</dbReference>
<evidence type="ECO:0000256" key="7">
    <source>
        <dbReference type="ARBA" id="ARBA00023146"/>
    </source>
</evidence>
<comment type="similarity">
    <text evidence="1 8">Belongs to the class-II aminoacyl-tRNA synthetase family.</text>
</comment>
<dbReference type="Pfam" id="PF00587">
    <property type="entry name" value="tRNA-synt_2b"/>
    <property type="match status" value="1"/>
</dbReference>
<keyword evidence="4 8" id="KW-0547">Nucleotide-binding</keyword>
<dbReference type="EMBL" id="CP036290">
    <property type="protein sequence ID" value="QDU84575.1"/>
    <property type="molecule type" value="Genomic_DNA"/>
</dbReference>
<evidence type="ECO:0000256" key="1">
    <source>
        <dbReference type="ARBA" id="ARBA00008226"/>
    </source>
</evidence>
<dbReference type="FunFam" id="3.40.50.800:FF:000002">
    <property type="entry name" value="Glycine--tRNA ligase"/>
    <property type="match status" value="1"/>
</dbReference>
<feature type="binding site" evidence="8">
    <location>
        <begin position="202"/>
        <end position="207"/>
    </location>
    <ligand>
        <name>ATP</name>
        <dbReference type="ChEBI" id="CHEBI:30616"/>
    </ligand>
</feature>
<dbReference type="InterPro" id="IPR004154">
    <property type="entry name" value="Anticodon-bd"/>
</dbReference>
<dbReference type="GO" id="GO:0005524">
    <property type="term" value="F:ATP binding"/>
    <property type="evidence" value="ECO:0007669"/>
    <property type="project" value="UniProtKB-UniRule"/>
</dbReference>
<proteinExistence type="inferred from homology"/>
<dbReference type="GO" id="GO:1990742">
    <property type="term" value="C:microvesicle"/>
    <property type="evidence" value="ECO:0007669"/>
    <property type="project" value="UniProtKB-ARBA"/>
</dbReference>
<gene>
    <name evidence="8 10" type="primary">glyQS</name>
    <name evidence="10" type="ORF">Pla163_16860</name>
</gene>
<comment type="catalytic activity">
    <reaction evidence="8">
        <text>tRNA(Gly) + glycine + ATP = glycyl-tRNA(Gly) + AMP + diphosphate</text>
        <dbReference type="Rhea" id="RHEA:16013"/>
        <dbReference type="Rhea" id="RHEA-COMP:9664"/>
        <dbReference type="Rhea" id="RHEA-COMP:9683"/>
        <dbReference type="ChEBI" id="CHEBI:30616"/>
        <dbReference type="ChEBI" id="CHEBI:33019"/>
        <dbReference type="ChEBI" id="CHEBI:57305"/>
        <dbReference type="ChEBI" id="CHEBI:78442"/>
        <dbReference type="ChEBI" id="CHEBI:78522"/>
        <dbReference type="ChEBI" id="CHEBI:456215"/>
        <dbReference type="EC" id="6.1.1.14"/>
    </reaction>
</comment>
<comment type="subcellular location">
    <subcellularLocation>
        <location evidence="8">Cytoplasm</location>
    </subcellularLocation>
</comment>
<dbReference type="HAMAP" id="MF_00253_B">
    <property type="entry name" value="Gly_tRNA_synth_B"/>
    <property type="match status" value="1"/>
</dbReference>
<dbReference type="OrthoDB" id="9760853at2"/>
<dbReference type="GO" id="GO:0004820">
    <property type="term" value="F:glycine-tRNA ligase activity"/>
    <property type="evidence" value="ECO:0007669"/>
    <property type="project" value="UniProtKB-UniRule"/>
</dbReference>
<evidence type="ECO:0000256" key="2">
    <source>
        <dbReference type="ARBA" id="ARBA00022490"/>
    </source>
</evidence>
<dbReference type="InterPro" id="IPR027031">
    <property type="entry name" value="Gly-tRNA_synthase/POLG2"/>
</dbReference>
<evidence type="ECO:0000313" key="11">
    <source>
        <dbReference type="Proteomes" id="UP000319342"/>
    </source>
</evidence>
<dbReference type="NCBIfam" id="NF003211">
    <property type="entry name" value="PRK04173.1"/>
    <property type="match status" value="1"/>
</dbReference>
<dbReference type="Gene3D" id="3.30.930.10">
    <property type="entry name" value="Bira Bifunctional Protein, Domain 2"/>
    <property type="match status" value="1"/>
</dbReference>
<dbReference type="GO" id="GO:0005737">
    <property type="term" value="C:cytoplasm"/>
    <property type="evidence" value="ECO:0007669"/>
    <property type="project" value="UniProtKB-SubCell"/>
</dbReference>
<evidence type="ECO:0000256" key="8">
    <source>
        <dbReference type="HAMAP-Rule" id="MF_00253"/>
    </source>
</evidence>
<accession>A0A518CZF5</accession>
<feature type="binding site" evidence="8">
    <location>
        <begin position="192"/>
        <end position="194"/>
    </location>
    <ligand>
        <name>ATP</name>
        <dbReference type="ChEBI" id="CHEBI:30616"/>
    </ligand>
</feature>
<keyword evidence="7 8" id="KW-0030">Aminoacyl-tRNA synthetase</keyword>
<comment type="subunit">
    <text evidence="8">Homodimer.</text>
</comment>
<name>A0A518CZF5_9BACT</name>
<dbReference type="GO" id="GO:0070062">
    <property type="term" value="C:extracellular exosome"/>
    <property type="evidence" value="ECO:0007669"/>
    <property type="project" value="UniProtKB-ARBA"/>
</dbReference>
<dbReference type="InterPro" id="IPR002315">
    <property type="entry name" value="tRNA-synt_gly"/>
</dbReference>
<protein>
    <recommendedName>
        <fullName evidence="8">Glycine--tRNA ligase</fullName>
        <ecNumber evidence="8">6.1.1.14</ecNumber>
    </recommendedName>
    <alternativeName>
        <fullName evidence="8">Glycyl-tRNA synthetase</fullName>
        <shortName evidence="8">GlyRS</shortName>
    </alternativeName>
</protein>
<dbReference type="Pfam" id="PF03129">
    <property type="entry name" value="HGTP_anticodon"/>
    <property type="match status" value="1"/>
</dbReference>
<dbReference type="GO" id="GO:0006426">
    <property type="term" value="P:glycyl-tRNA aminoacylation"/>
    <property type="evidence" value="ECO:0007669"/>
    <property type="project" value="UniProtKB-UniRule"/>
</dbReference>
<dbReference type="PROSITE" id="PS50862">
    <property type="entry name" value="AA_TRNA_LIGASE_II"/>
    <property type="match status" value="1"/>
</dbReference>
<dbReference type="SUPFAM" id="SSF52954">
    <property type="entry name" value="Class II aaRS ABD-related"/>
    <property type="match status" value="1"/>
</dbReference>
<evidence type="ECO:0000256" key="6">
    <source>
        <dbReference type="ARBA" id="ARBA00022917"/>
    </source>
</evidence>
<dbReference type="NCBIfam" id="TIGR00389">
    <property type="entry name" value="glyS_dimeric"/>
    <property type="match status" value="1"/>
</dbReference>
<dbReference type="GO" id="GO:0015966">
    <property type="term" value="P:diadenosine tetraphosphate biosynthetic process"/>
    <property type="evidence" value="ECO:0007669"/>
    <property type="project" value="UniProtKB-ARBA"/>
</dbReference>
<dbReference type="InterPro" id="IPR022961">
    <property type="entry name" value="Gly_tRNA_ligase_bac"/>
</dbReference>
<dbReference type="AlphaFoldDB" id="A0A518CZF5"/>
<keyword evidence="2 8" id="KW-0963">Cytoplasm</keyword>